<gene>
    <name evidence="3" type="ORF">LS41612_06930</name>
</gene>
<sequence>MVKKGGFNLKKSTVILSVFILLFTFSMGAYAATKYNFTFDGNKKSIDVQLINNKAYVPLNEVTELFGGKVTYDSKSKTYAVTSNSSKTPTTQSELSKTINGVTVNIDKVIQDSDSLKVYLTYINNSNDKINTSVSLSRIVANGKQYSYKHDFNFDRWYKKDVPHADSYIEPGVTAENVIFFEPVNADSINIALTANWEDYKFNNVKITK</sequence>
<dbReference type="EMBL" id="CP019980">
    <property type="protein sequence ID" value="AVK95997.1"/>
    <property type="molecule type" value="Genomic_DNA"/>
</dbReference>
<reference evidence="3 4" key="1">
    <citation type="submission" date="2017-03" db="EMBL/GenBank/DDBJ databases">
        <title>The whole genome sequencing and assembly of Lysinibacillus sphaericus DSM 28T strain.</title>
        <authorList>
            <person name="Lee Y.-J."/>
            <person name="Yi H."/>
            <person name="Bahn Y.-S."/>
            <person name="Kim J.F."/>
            <person name="Lee D.-W."/>
        </authorList>
    </citation>
    <scope>NUCLEOTIDE SEQUENCE [LARGE SCALE GENOMIC DNA]</scope>
    <source>
        <strain evidence="3 4">DSM 28</strain>
    </source>
</reference>
<protein>
    <recommendedName>
        <fullName evidence="2">Copper amine oxidase-like N-terminal domain-containing protein</fullName>
    </recommendedName>
</protein>
<evidence type="ECO:0000256" key="1">
    <source>
        <dbReference type="SAM" id="SignalP"/>
    </source>
</evidence>
<accession>A0A2S0JXY5</accession>
<keyword evidence="1" id="KW-0732">Signal</keyword>
<dbReference type="Pfam" id="PF07833">
    <property type="entry name" value="Cu_amine_oxidN1"/>
    <property type="match status" value="1"/>
</dbReference>
<evidence type="ECO:0000313" key="3">
    <source>
        <dbReference type="EMBL" id="AVK95997.1"/>
    </source>
</evidence>
<dbReference type="AlphaFoldDB" id="A0A2S0JXY5"/>
<feature type="domain" description="Copper amine oxidase-like N-terminal" evidence="2">
    <location>
        <begin position="41"/>
        <end position="108"/>
    </location>
</feature>
<dbReference type="InterPro" id="IPR012854">
    <property type="entry name" value="Cu_amine_oxidase-like_N"/>
</dbReference>
<organism evidence="3 4">
    <name type="scientific">Lysinibacillus sphaericus</name>
    <name type="common">Bacillus sphaericus</name>
    <dbReference type="NCBI Taxonomy" id="1421"/>
    <lineage>
        <taxon>Bacteria</taxon>
        <taxon>Bacillati</taxon>
        <taxon>Bacillota</taxon>
        <taxon>Bacilli</taxon>
        <taxon>Bacillales</taxon>
        <taxon>Bacillaceae</taxon>
        <taxon>Lysinibacillus</taxon>
    </lineage>
</organism>
<feature type="signal peptide" evidence="1">
    <location>
        <begin position="1"/>
        <end position="31"/>
    </location>
</feature>
<name>A0A2S0JXY5_LYSSH</name>
<evidence type="ECO:0000259" key="2">
    <source>
        <dbReference type="Pfam" id="PF07833"/>
    </source>
</evidence>
<proteinExistence type="predicted"/>
<evidence type="ECO:0000313" key="4">
    <source>
        <dbReference type="Proteomes" id="UP000238825"/>
    </source>
</evidence>
<dbReference type="Proteomes" id="UP000238825">
    <property type="component" value="Chromosome"/>
</dbReference>
<feature type="chain" id="PRO_5030054876" description="Copper amine oxidase-like N-terminal domain-containing protein" evidence="1">
    <location>
        <begin position="32"/>
        <end position="209"/>
    </location>
</feature>